<feature type="compositionally biased region" description="Low complexity" evidence="1">
    <location>
        <begin position="46"/>
        <end position="55"/>
    </location>
</feature>
<organism evidence="2 3">
    <name type="scientific">Gossypium darwinii</name>
    <name type="common">Darwin's cotton</name>
    <name type="synonym">Gossypium barbadense var. darwinii</name>
    <dbReference type="NCBI Taxonomy" id="34276"/>
    <lineage>
        <taxon>Eukaryota</taxon>
        <taxon>Viridiplantae</taxon>
        <taxon>Streptophyta</taxon>
        <taxon>Embryophyta</taxon>
        <taxon>Tracheophyta</taxon>
        <taxon>Spermatophyta</taxon>
        <taxon>Magnoliopsida</taxon>
        <taxon>eudicotyledons</taxon>
        <taxon>Gunneridae</taxon>
        <taxon>Pentapetalae</taxon>
        <taxon>rosids</taxon>
        <taxon>malvids</taxon>
        <taxon>Malvales</taxon>
        <taxon>Malvaceae</taxon>
        <taxon>Malvoideae</taxon>
        <taxon>Gossypium</taxon>
    </lineage>
</organism>
<name>A0A5D2HBU4_GOSDA</name>
<protein>
    <submittedName>
        <fullName evidence="2">Uncharacterized protein</fullName>
    </submittedName>
</protein>
<evidence type="ECO:0000256" key="1">
    <source>
        <dbReference type="SAM" id="MobiDB-lite"/>
    </source>
</evidence>
<evidence type="ECO:0000313" key="2">
    <source>
        <dbReference type="EMBL" id="TYH27588.1"/>
    </source>
</evidence>
<evidence type="ECO:0000313" key="3">
    <source>
        <dbReference type="Proteomes" id="UP000323506"/>
    </source>
</evidence>
<dbReference type="AlphaFoldDB" id="A0A5D2HBU4"/>
<dbReference type="Proteomes" id="UP000323506">
    <property type="component" value="Chromosome A02"/>
</dbReference>
<feature type="region of interest" description="Disordered" evidence="1">
    <location>
        <begin position="1"/>
        <end position="22"/>
    </location>
</feature>
<feature type="region of interest" description="Disordered" evidence="1">
    <location>
        <begin position="43"/>
        <end position="80"/>
    </location>
</feature>
<keyword evidence="3" id="KW-1185">Reference proteome</keyword>
<dbReference type="EMBL" id="CM017689">
    <property type="protein sequence ID" value="TYH27588.1"/>
    <property type="molecule type" value="Genomic_DNA"/>
</dbReference>
<accession>A0A5D2HBU4</accession>
<sequence>MIQLAEVDALEPSSNKAPRKPHRLHHYSSLIFNSSYHFPQKISLKNTTPPNSSNPFPKLSFSNPDGSFPHGNRPTSISDHRFLHTRSNDIQQISCLSLLESLSFGVSL</sequence>
<gene>
    <name evidence="2" type="ORF">ES288_A02G079400v1</name>
</gene>
<proteinExistence type="predicted"/>
<reference evidence="2 3" key="1">
    <citation type="submission" date="2019-06" db="EMBL/GenBank/DDBJ databases">
        <title>WGS assembly of Gossypium darwinii.</title>
        <authorList>
            <person name="Chen Z.J."/>
            <person name="Sreedasyam A."/>
            <person name="Ando A."/>
            <person name="Song Q."/>
            <person name="De L."/>
            <person name="Hulse-Kemp A."/>
            <person name="Ding M."/>
            <person name="Ye W."/>
            <person name="Kirkbride R."/>
            <person name="Jenkins J."/>
            <person name="Plott C."/>
            <person name="Lovell J."/>
            <person name="Lin Y.-M."/>
            <person name="Vaughn R."/>
            <person name="Liu B."/>
            <person name="Li W."/>
            <person name="Simpson S."/>
            <person name="Scheffler B."/>
            <person name="Saski C."/>
            <person name="Grover C."/>
            <person name="Hu G."/>
            <person name="Conover J."/>
            <person name="Carlson J."/>
            <person name="Shu S."/>
            <person name="Boston L."/>
            <person name="Williams M."/>
            <person name="Peterson D."/>
            <person name="Mcgee K."/>
            <person name="Jones D."/>
            <person name="Wendel J."/>
            <person name="Stelly D."/>
            <person name="Grimwood J."/>
            <person name="Schmutz J."/>
        </authorList>
    </citation>
    <scope>NUCLEOTIDE SEQUENCE [LARGE SCALE GENOMIC DNA]</scope>
    <source>
        <strain evidence="2">1808015.09</strain>
    </source>
</reference>